<name>A0A975B442_9BACT</name>
<dbReference type="Proteomes" id="UP000663720">
    <property type="component" value="Chromosome"/>
</dbReference>
<keyword evidence="3" id="KW-0808">Transferase</keyword>
<dbReference type="InterPro" id="IPR036890">
    <property type="entry name" value="HATPase_C_sf"/>
</dbReference>
<keyword evidence="1" id="KW-0175">Coiled coil</keyword>
<dbReference type="EMBL" id="CP061799">
    <property type="protein sequence ID" value="QTA78445.1"/>
    <property type="molecule type" value="Genomic_DNA"/>
</dbReference>
<dbReference type="Pfam" id="PF25794">
    <property type="entry name" value="SACS"/>
    <property type="match status" value="2"/>
</dbReference>
<dbReference type="SUPFAM" id="SSF55874">
    <property type="entry name" value="ATPase domain of HSP90 chaperone/DNA topoisomerase II/histidine kinase"/>
    <property type="match status" value="2"/>
</dbReference>
<feature type="domain" description="Sacsin/Nov" evidence="2">
    <location>
        <begin position="1510"/>
        <end position="1644"/>
    </location>
</feature>
<proteinExistence type="predicted"/>
<evidence type="ECO:0000313" key="3">
    <source>
        <dbReference type="EMBL" id="QTA78445.1"/>
    </source>
</evidence>
<keyword evidence="3" id="KW-0418">Kinase</keyword>
<gene>
    <name evidence="3" type="ORF">dnl_06670</name>
</gene>
<dbReference type="PANTHER" id="PTHR15600">
    <property type="entry name" value="SACSIN"/>
    <property type="match status" value="1"/>
</dbReference>
<evidence type="ECO:0000259" key="2">
    <source>
        <dbReference type="Pfam" id="PF25794"/>
    </source>
</evidence>
<dbReference type="GO" id="GO:0030544">
    <property type="term" value="F:Hsp70 protein binding"/>
    <property type="evidence" value="ECO:0007669"/>
    <property type="project" value="TreeGrafter"/>
</dbReference>
<dbReference type="PANTHER" id="PTHR15600:SF42">
    <property type="entry name" value="SACSIN"/>
    <property type="match status" value="1"/>
</dbReference>
<sequence length="2464" mass="286477">MSNFYIDSKSIRKLIKDALDEKYKTGFPIVKELIQNANDAGASCLHIGWCQGIRQANHSLLKNVPAIFVLNNGIFTNKDALAIRKIWSNFKDNDATTIGKFGLGLKSVFHLCDAFFYFASDIEGKSQGDGKKFDILNPWEDEDPEKNFHPDWKNIDKFDYDNIKQYLSDNGLTDNLKHWFCVWIPLRSRKESGDHYIVDSFPGDRNEPPVNEFFTSNLEISVSQVLPLLNPLQEVSCWIDNNGTFNKQFSVKRKCSTLRNGRELSHNREKSQLIFTGQITGSSLSYTGIDQISSDSELQGYFDSDNWPQNDNQKEPGYQQSAVCFMKYPDDSGKPCLFINWAVFLPLTKTVERIGFEERLQTSFNLTLHGWYFIDSGRQRIDFKSDNNLSPTKELQLNWNRRLAENCNLPLIISVLEEFKKGNKLSYPEINSITKAIQNSDFFKKWGYAICNQYQWISKVIIFEGQFKRQWVKIEKNQSIYHFPLSVIKLQNKFPRHSQLLKELVNKELYSLEPNICLSLQQCKNMDEWPDDSLLVLLTFIHRLFYDHEWSILRKERKKIVNTIKEIPSDKRISISVPQDLPDSLIKKSLYRYELNILMVPRDFEPEEYESKGKFITSDALTLLNALNEYNSEHPDDRYSRLALWVVENISPDSKYGVFEQSRDIKLFKAKDYSKNKVNSIFSWQELDDFHRSKQLFRGNAVFLESLQSALINYRILHLGNPEYEALFKRYEALSENKIEKNANEEFCIRFLMNKPELSPDIDDRSSLIAKLITCPEGTSLEDYKRALRYLIHGLSDMFDNFEPLYVNEHDDLWAKILKNIFNDKEQSWKIIERNIATPLYGMWDKLEIKRINQEVVENELSRLKIPDEIDFSFLSFDKREELTQKINNIKLLKSLNVFEDMNGNLTAVDDNTYLHTSFELPKGMENPIRLIKATPALTSREIIPSLDPEKAIRIILREENCSDYWNYIMQTLMDIGNIHDSKLLNFLKEAHWLPLNNGLATSPYKILDIPEINEDINKIAGLSRTFYTISDLQSDIPKHSAFTKLKSLNLFPENNVVLGHLGNILKDDGKYHIGKIENFQLDDFIEIFQGISDEVLPLYQYLVNFKKCLSIDKDKIEFHFIPPLLNNGLNAQRIENILNFLSKKHEEGKKDHREQILDLFIAYLKIAVTTVSNESFPEILVDIKLLNRQGKWKKTGKLSRYQSNISHEYLLDSALEAILADKLKTISSLANNCEKDHQKEFKYAELIKKSSEFVEKYFSVWGNLVSTDLIGAFICLLGANHDFLQLSKKFFKNSSIQQVRDSLKDSFANIHQTMGKYCCIVFKKEESENTFSIKNLLGNSFKVPLINQNDITSLFVGNFELLGREIDTNCKIFKLNIRELVISNFDSEKLKEILCETISELCLNLYGFTIKDDQFFNDLSETDQLDIWIAKRLITENAVISLHQLGIGSQHSLIRDKLKKWDDLRRRSVQAGRIKAVEKEKQNIEGEKESLINEIEKILGKNRDTQTILIKSVRKNMNAYQYGPDSVLFELFQNADDSFSELVHRMGIKPDKNSFEISFPKDNQMAVMHWGREINRCRGGKLSSDQGRDLGYDRDLEKMLILNASDKPDEGDFVTGKFGLGFKSIFLITDKPKILSGRLCFCVVGGIYPEFLPEFLNDPAPGRLKCYLGNTSGGTVFELMLNCPKSDVLDRFLQLAHILVAFSKSIKSITIDTKITKWNEPVSPVFNDFPEIVTSSLTPFSGERMERVILFRTGVGDLLFITDAKGFKKIAQNSKSPIPNIWVTTPTRECANLGFIINSDFDLDIGRSRLPGNSQNNVRKAGNIGKKIGEILVKFYEESERNWNDFCSKLDITPSDKYEFWHSFFEVITHNLKKTVNENDNAILLAKEILLKEDYGYLGFIQSKAALPNGLWGEYKTLTYLNNIRFRLKGTVNRKDIFIKISGWDSFRDRVKPAQIVSGEIISDLPFQESDLKKLIPFEELNLFKLISWELDGSFHINHDKSLNFGKVFSKELLLEMEYGNDSEKKEFAQIIELFEKLKFESLNEKWSNSSEIIISSEILMNDKDRKDELLRAKFAPDHLILNEAYHNPEILQFIMLCRQRLKAPAKEMAAWAVKSEQQKRHAVFQYLLHGELRLEFGTELSKMMENTWLKDIRINTIHSSLLYQFTPDEKKEILRILNVGIRFDDFKESSVIHRHRNPEKVLNEIYTWWIKNEKKYLSEYEQEVYPNIHNIRILNRNNYDEPDNRKNWMTLFLLGTFHTLGRTLSSQNRNFIEYCQKEGWLDIFSSSESSPDDWINILEKYIEKQDYQEDYQNWMRMFPNIYKLSKYLSDYAQTFLDIENYKKDFPWDTKLRPQTDIDAVSNAPSVLKTFGIGANFILRELVRLGIIQGNEFIYKHCFVPSRKIRDFFISLGCKNLNSDQREFGDAGVIYEFVADKLGQEKATFNNCFDIAIIQYKKHFIQG</sequence>
<dbReference type="InterPro" id="IPR052972">
    <property type="entry name" value="Sacsin_chaperone_reg"/>
</dbReference>
<dbReference type="RefSeq" id="WP_207690303.1">
    <property type="nucleotide sequence ID" value="NZ_CP061799.1"/>
</dbReference>
<reference evidence="3" key="1">
    <citation type="journal article" date="2021" name="Microb. Physiol.">
        <title>Proteogenomic Insights into the Physiology of Marine, Sulfate-Reducing, Filamentous Desulfonema limicola and Desulfonema magnum.</title>
        <authorList>
            <person name="Schnaars V."/>
            <person name="Wohlbrand L."/>
            <person name="Scheve S."/>
            <person name="Hinrichs C."/>
            <person name="Reinhardt R."/>
            <person name="Rabus R."/>
        </authorList>
    </citation>
    <scope>NUCLEOTIDE SEQUENCE</scope>
    <source>
        <strain evidence="3">5ac10</strain>
    </source>
</reference>
<dbReference type="GO" id="GO:0016301">
    <property type="term" value="F:kinase activity"/>
    <property type="evidence" value="ECO:0007669"/>
    <property type="project" value="UniProtKB-KW"/>
</dbReference>
<keyword evidence="4" id="KW-1185">Reference proteome</keyword>
<organism evidence="3 4">
    <name type="scientific">Desulfonema limicola</name>
    <dbReference type="NCBI Taxonomy" id="45656"/>
    <lineage>
        <taxon>Bacteria</taxon>
        <taxon>Pseudomonadati</taxon>
        <taxon>Thermodesulfobacteriota</taxon>
        <taxon>Desulfobacteria</taxon>
        <taxon>Desulfobacterales</taxon>
        <taxon>Desulfococcaceae</taxon>
        <taxon>Desulfonema</taxon>
    </lineage>
</organism>
<dbReference type="KEGG" id="dli:dnl_06670"/>
<dbReference type="InterPro" id="IPR058210">
    <property type="entry name" value="SACS/Nov_dom"/>
</dbReference>
<dbReference type="Gene3D" id="3.30.565.10">
    <property type="entry name" value="Histidine kinase-like ATPase, C-terminal domain"/>
    <property type="match status" value="2"/>
</dbReference>
<feature type="coiled-coil region" evidence="1">
    <location>
        <begin position="1475"/>
        <end position="1502"/>
    </location>
</feature>
<evidence type="ECO:0000313" key="4">
    <source>
        <dbReference type="Proteomes" id="UP000663720"/>
    </source>
</evidence>
<feature type="domain" description="Sacsin/Nov" evidence="2">
    <location>
        <begin position="11"/>
        <end position="244"/>
    </location>
</feature>
<protein>
    <submittedName>
        <fullName evidence="3">Histidine kinase domain-containing protein</fullName>
    </submittedName>
</protein>
<dbReference type="NCBIfam" id="NF047352">
    <property type="entry name" value="P_loop_sacsin"/>
    <property type="match status" value="1"/>
</dbReference>
<evidence type="ECO:0000256" key="1">
    <source>
        <dbReference type="SAM" id="Coils"/>
    </source>
</evidence>
<accession>A0A975B442</accession>